<evidence type="ECO:0000256" key="1">
    <source>
        <dbReference type="ARBA" id="ARBA00022801"/>
    </source>
</evidence>
<proteinExistence type="predicted"/>
<dbReference type="InterPro" id="IPR036412">
    <property type="entry name" value="HAD-like_sf"/>
</dbReference>
<dbReference type="Gene3D" id="3.40.50.1000">
    <property type="entry name" value="HAD superfamily/HAD-like"/>
    <property type="match status" value="1"/>
</dbReference>
<sequence length="228" mass="26313">MSKPWITFDIDGTLLHNPYWRLHLGPWIRIQARRRGIDWLQLWHPLALEGNRRWKSGDWSGAYNWADIVKTVYGLRLPQPQTVPWDTIAALTLPGVLWMLSALTALPVRLGIITNGLWSNQGPYLKSLYWENVFETIVTTDAQWVCKPNPSVFLAFPGPVLCHVGDRMFHDVLAAKRARTTAVLYQAKQTDEDRYDPISPSRLAPDYILHDYWSFPDLIQNLLCHTPQ</sequence>
<comment type="caution">
    <text evidence="3">The sequence shown here is derived from an EMBL/GenBank/DDBJ whole genome shotgun (WGS) entry which is preliminary data.</text>
</comment>
<keyword evidence="1" id="KW-0378">Hydrolase</keyword>
<evidence type="ECO:0000256" key="2">
    <source>
        <dbReference type="ARBA" id="ARBA00022842"/>
    </source>
</evidence>
<accession>A0A2T2X8X5</accession>
<keyword evidence="2" id="KW-0460">Magnesium</keyword>
<evidence type="ECO:0008006" key="5">
    <source>
        <dbReference type="Google" id="ProtNLM"/>
    </source>
</evidence>
<dbReference type="Pfam" id="PF00702">
    <property type="entry name" value="Hydrolase"/>
    <property type="match status" value="1"/>
</dbReference>
<evidence type="ECO:0000313" key="3">
    <source>
        <dbReference type="EMBL" id="PSR30942.1"/>
    </source>
</evidence>
<name>A0A2T2X8X5_9FIRM</name>
<dbReference type="InterPro" id="IPR051400">
    <property type="entry name" value="HAD-like_hydrolase"/>
</dbReference>
<protein>
    <recommendedName>
        <fullName evidence="5">Haloacid dehalogenase</fullName>
    </recommendedName>
</protein>
<organism evidence="3 4">
    <name type="scientific">Sulfobacillus benefaciens</name>
    <dbReference type="NCBI Taxonomy" id="453960"/>
    <lineage>
        <taxon>Bacteria</taxon>
        <taxon>Bacillati</taxon>
        <taxon>Bacillota</taxon>
        <taxon>Clostridia</taxon>
        <taxon>Eubacteriales</taxon>
        <taxon>Clostridiales Family XVII. Incertae Sedis</taxon>
        <taxon>Sulfobacillus</taxon>
    </lineage>
</organism>
<gene>
    <name evidence="3" type="ORF">C7B46_17375</name>
</gene>
<dbReference type="AlphaFoldDB" id="A0A2T2X8X5"/>
<reference evidence="3 4" key="1">
    <citation type="journal article" date="2014" name="BMC Genomics">
        <title>Comparison of environmental and isolate Sulfobacillus genomes reveals diverse carbon, sulfur, nitrogen, and hydrogen metabolisms.</title>
        <authorList>
            <person name="Justice N.B."/>
            <person name="Norman A."/>
            <person name="Brown C.T."/>
            <person name="Singh A."/>
            <person name="Thomas B.C."/>
            <person name="Banfield J.F."/>
        </authorList>
    </citation>
    <scope>NUCLEOTIDE SEQUENCE [LARGE SCALE GENOMIC DNA]</scope>
    <source>
        <strain evidence="3">AMDSBA4</strain>
    </source>
</reference>
<dbReference type="EMBL" id="PXYW01000071">
    <property type="protein sequence ID" value="PSR30942.1"/>
    <property type="molecule type" value="Genomic_DNA"/>
</dbReference>
<dbReference type="GO" id="GO:0016787">
    <property type="term" value="F:hydrolase activity"/>
    <property type="evidence" value="ECO:0007669"/>
    <property type="project" value="UniProtKB-KW"/>
</dbReference>
<dbReference type="InterPro" id="IPR023214">
    <property type="entry name" value="HAD_sf"/>
</dbReference>
<dbReference type="Proteomes" id="UP000242972">
    <property type="component" value="Unassembled WGS sequence"/>
</dbReference>
<dbReference type="SUPFAM" id="SSF56784">
    <property type="entry name" value="HAD-like"/>
    <property type="match status" value="1"/>
</dbReference>
<dbReference type="PANTHER" id="PTHR46470">
    <property type="entry name" value="N-ACYLNEURAMINATE-9-PHOSPHATASE"/>
    <property type="match status" value="1"/>
</dbReference>
<evidence type="ECO:0000313" key="4">
    <source>
        <dbReference type="Proteomes" id="UP000242972"/>
    </source>
</evidence>